<gene>
    <name evidence="3" type="ORF">EVG20_g11281</name>
</gene>
<dbReference type="CDD" id="cd05288">
    <property type="entry name" value="PGDH"/>
    <property type="match status" value="1"/>
</dbReference>
<dbReference type="Gene3D" id="3.40.50.720">
    <property type="entry name" value="NAD(P)-binding Rossmann-like Domain"/>
    <property type="match status" value="1"/>
</dbReference>
<protein>
    <recommendedName>
        <fullName evidence="2">Enoyl reductase (ER) domain-containing protein</fullName>
    </recommendedName>
</protein>
<dbReference type="OrthoDB" id="809632at2759"/>
<keyword evidence="1" id="KW-0560">Oxidoreductase</keyword>
<accession>A0A4Y9XNC4</accession>
<evidence type="ECO:0000313" key="3">
    <source>
        <dbReference type="EMBL" id="TFY50873.1"/>
    </source>
</evidence>
<keyword evidence="4" id="KW-1185">Reference proteome</keyword>
<feature type="domain" description="Enoyl reductase (ER)" evidence="2">
    <location>
        <begin position="83"/>
        <end position="346"/>
    </location>
</feature>
<proteinExistence type="predicted"/>
<evidence type="ECO:0000256" key="1">
    <source>
        <dbReference type="ARBA" id="ARBA00023002"/>
    </source>
</evidence>
<dbReference type="SMART" id="SM00829">
    <property type="entry name" value="PKS_ER"/>
    <property type="match status" value="1"/>
</dbReference>
<dbReference type="InterPro" id="IPR013149">
    <property type="entry name" value="ADH-like_C"/>
</dbReference>
<dbReference type="PANTHER" id="PTHR43205">
    <property type="entry name" value="PROSTAGLANDIN REDUCTASE"/>
    <property type="match status" value="1"/>
</dbReference>
<dbReference type="GO" id="GO:0016628">
    <property type="term" value="F:oxidoreductase activity, acting on the CH-CH group of donors, NAD or NADP as acceptor"/>
    <property type="evidence" value="ECO:0007669"/>
    <property type="project" value="InterPro"/>
</dbReference>
<name>A0A4Y9XNC4_9AGAM</name>
<reference evidence="3 4" key="1">
    <citation type="submission" date="2019-02" db="EMBL/GenBank/DDBJ databases">
        <title>Genome sequencing of the rare red list fungi Dentipellis fragilis.</title>
        <authorList>
            <person name="Buettner E."/>
            <person name="Kellner H."/>
        </authorList>
    </citation>
    <scope>NUCLEOTIDE SEQUENCE [LARGE SCALE GENOMIC DNA]</scope>
    <source>
        <strain evidence="3 4">DSM 105465</strain>
    </source>
</reference>
<dbReference type="EMBL" id="SEOQ01001675">
    <property type="protein sequence ID" value="TFY50873.1"/>
    <property type="molecule type" value="Genomic_DNA"/>
</dbReference>
<dbReference type="InterPro" id="IPR011032">
    <property type="entry name" value="GroES-like_sf"/>
</dbReference>
<evidence type="ECO:0000313" key="4">
    <source>
        <dbReference type="Proteomes" id="UP000298327"/>
    </source>
</evidence>
<dbReference type="InterPro" id="IPR020843">
    <property type="entry name" value="ER"/>
</dbReference>
<dbReference type="AlphaFoldDB" id="A0A4Y9XNC4"/>
<dbReference type="Pfam" id="PF16884">
    <property type="entry name" value="ADH_N_2"/>
    <property type="match status" value="1"/>
</dbReference>
<dbReference type="PANTHER" id="PTHR43205:SF7">
    <property type="entry name" value="PROSTAGLANDIN REDUCTASE 1"/>
    <property type="match status" value="1"/>
</dbReference>
<dbReference type="Proteomes" id="UP000298327">
    <property type="component" value="Unassembled WGS sequence"/>
</dbReference>
<sequence length="354" mass="38588">MRTFDALDDSGGGHCSPLQLKRRELTMPPTPNSSLYFDVLPRDAPKLQDCFSCTDTMIDLQSVPLSGGILVETIACSLDPYMRNRMRPVNEPGDMPAFPLGEVLNGFSVGVVIRSETTDFAAGQHVYGFMPYRKYNVFGACDGASVSTPMGTLKILANPYNLPWRYFVGILGMSGQTAYYGLKDVSDPKPGETIFVSAAAGAVGQVVVQLAKAMGLRVIASCGSIEKEKMLKKLGADHVINRHTSSISEELKKYGPIDIYFDNVGGATLEAAISSAAMNARFRIKIEALVVTDWHEKYAEEFYDVMQQKVASGEIKYREHVYCGLKHGGQGMADLMTGKNIGKAVIVLDGKWLS</sequence>
<organism evidence="3 4">
    <name type="scientific">Dentipellis fragilis</name>
    <dbReference type="NCBI Taxonomy" id="205917"/>
    <lineage>
        <taxon>Eukaryota</taxon>
        <taxon>Fungi</taxon>
        <taxon>Dikarya</taxon>
        <taxon>Basidiomycota</taxon>
        <taxon>Agaricomycotina</taxon>
        <taxon>Agaricomycetes</taxon>
        <taxon>Russulales</taxon>
        <taxon>Hericiaceae</taxon>
        <taxon>Dentipellis</taxon>
    </lineage>
</organism>
<dbReference type="InterPro" id="IPR036291">
    <property type="entry name" value="NAD(P)-bd_dom_sf"/>
</dbReference>
<evidence type="ECO:0000259" key="2">
    <source>
        <dbReference type="SMART" id="SM00829"/>
    </source>
</evidence>
<dbReference type="InterPro" id="IPR045010">
    <property type="entry name" value="MDR_fam"/>
</dbReference>
<dbReference type="SUPFAM" id="SSF50129">
    <property type="entry name" value="GroES-like"/>
    <property type="match status" value="1"/>
</dbReference>
<dbReference type="Pfam" id="PF00107">
    <property type="entry name" value="ADH_zinc_N"/>
    <property type="match status" value="1"/>
</dbReference>
<comment type="caution">
    <text evidence="3">The sequence shown here is derived from an EMBL/GenBank/DDBJ whole genome shotgun (WGS) entry which is preliminary data.</text>
</comment>
<dbReference type="InterPro" id="IPR041694">
    <property type="entry name" value="ADH_N_2"/>
</dbReference>
<dbReference type="Gene3D" id="3.90.180.10">
    <property type="entry name" value="Medium-chain alcohol dehydrogenases, catalytic domain"/>
    <property type="match status" value="1"/>
</dbReference>
<dbReference type="SUPFAM" id="SSF51735">
    <property type="entry name" value="NAD(P)-binding Rossmann-fold domains"/>
    <property type="match status" value="1"/>
</dbReference>